<accession>A0A8T4KY20</accession>
<evidence type="ECO:0000313" key="2">
    <source>
        <dbReference type="EMBL" id="MBS3058502.1"/>
    </source>
</evidence>
<sequence>MKEFGKSIEALEKKLLELKQLSESSKIKKLESLSEQLGTVKEIHVEQFKLKERIKELGEAVKEAVFKEFHERMLEKERLEAEKKSLREKANNLLAPLEKQLRKMQSLNESKGWVLESTSSRLLAAFLHDAFQALRQDPKGEGLKELLKELEKAIEAGKISFKDEKEKGKKMQALQELEKFDFFGEFFWKLNELDKRLSALNAELEKSTLFKELHSLEARVESAEREKAQKSKEIEMLKQNLEKQESSRKERIEVAESRALEALEEKIEIKPEN</sequence>
<dbReference type="EMBL" id="JAGVWB010000026">
    <property type="protein sequence ID" value="MBS3058502.1"/>
    <property type="molecule type" value="Genomic_DNA"/>
</dbReference>
<reference evidence="2" key="1">
    <citation type="submission" date="2021-03" db="EMBL/GenBank/DDBJ databases">
        <authorList>
            <person name="Jaffe A."/>
        </authorList>
    </citation>
    <scope>NUCLEOTIDE SEQUENCE</scope>
    <source>
        <strain evidence="2">RIFCSPLOWO2_01_FULL_43_13</strain>
    </source>
</reference>
<feature type="coiled-coil region" evidence="1">
    <location>
        <begin position="1"/>
        <end position="28"/>
    </location>
</feature>
<keyword evidence="1" id="KW-0175">Coiled coil</keyword>
<dbReference type="AlphaFoldDB" id="A0A8T4KY20"/>
<evidence type="ECO:0000256" key="1">
    <source>
        <dbReference type="SAM" id="Coils"/>
    </source>
</evidence>
<feature type="coiled-coil region" evidence="1">
    <location>
        <begin position="69"/>
        <end position="96"/>
    </location>
</feature>
<gene>
    <name evidence="2" type="ORF">J4478_03830</name>
</gene>
<dbReference type="Proteomes" id="UP000680185">
    <property type="component" value="Unassembled WGS sequence"/>
</dbReference>
<evidence type="ECO:0000313" key="3">
    <source>
        <dbReference type="Proteomes" id="UP000680185"/>
    </source>
</evidence>
<protein>
    <submittedName>
        <fullName evidence="2">Uncharacterized protein</fullName>
    </submittedName>
</protein>
<proteinExistence type="predicted"/>
<reference evidence="2" key="2">
    <citation type="submission" date="2021-05" db="EMBL/GenBank/DDBJ databases">
        <title>Protein family content uncovers lineage relationships and bacterial pathway maintenance mechanisms in DPANN archaea.</title>
        <authorList>
            <person name="Castelle C.J."/>
            <person name="Meheust R."/>
            <person name="Jaffe A.L."/>
            <person name="Seitz K."/>
            <person name="Gong X."/>
            <person name="Baker B.J."/>
            <person name="Banfield J.F."/>
        </authorList>
    </citation>
    <scope>NUCLEOTIDE SEQUENCE</scope>
    <source>
        <strain evidence="2">RIFCSPLOWO2_01_FULL_43_13</strain>
    </source>
</reference>
<name>A0A8T4KY20_9ARCH</name>
<organism evidence="2 3">
    <name type="scientific">Candidatus Iainarchaeum sp</name>
    <dbReference type="NCBI Taxonomy" id="3101447"/>
    <lineage>
        <taxon>Archaea</taxon>
        <taxon>Candidatus Iainarchaeota</taxon>
        <taxon>Candidatus Iainarchaeia</taxon>
        <taxon>Candidatus Iainarchaeales</taxon>
        <taxon>Candidatus Iainarchaeaceae</taxon>
        <taxon>Candidatus Iainarchaeum</taxon>
    </lineage>
</organism>
<feature type="coiled-coil region" evidence="1">
    <location>
        <begin position="206"/>
        <end position="258"/>
    </location>
</feature>
<comment type="caution">
    <text evidence="2">The sequence shown here is derived from an EMBL/GenBank/DDBJ whole genome shotgun (WGS) entry which is preliminary data.</text>
</comment>